<proteinExistence type="predicted"/>
<evidence type="ECO:0000313" key="3">
    <source>
        <dbReference type="Proteomes" id="UP000009045"/>
    </source>
</evidence>
<dbReference type="EMBL" id="EF066650">
    <property type="protein sequence ID" value="ABN47106.1"/>
    <property type="molecule type" value="Genomic_DNA"/>
</dbReference>
<sequence length="223" mass="25401">MSSTCSQLPPARTLDWFKDFAGVELENEYAHLRSISFTDRPALAEIAFDADIWRYFVQRIDTDVDLDRFIEQAVEDTAANRRVVFAVLDKATGALAGSMAYGNLAEADRRLEIGWSWLGRAYRGKGLNRWAKFLLLQHAFEKLDCERVEFKTDVLNLQARKGLQNIGATEEGVLRSFNYMPDGRRRDAIYYSILRLEWPIVRSGLLKEVKLTRAASEMVGAGQ</sequence>
<dbReference type="SUPFAM" id="SSF55729">
    <property type="entry name" value="Acyl-CoA N-acyltransferases (Nat)"/>
    <property type="match status" value="1"/>
</dbReference>
<gene>
    <name evidence="2" type="primary">orf100</name>
</gene>
<dbReference type="Proteomes" id="UP000009045">
    <property type="component" value="Plasmid pSmeSM11b"/>
</dbReference>
<accession>A4KVK5</accession>
<dbReference type="RefSeq" id="WP_012477294.1">
    <property type="nucleotide sequence ID" value="NZ_JAJJBH010000004.1"/>
</dbReference>
<feature type="domain" description="N-acetyltransferase" evidence="1">
    <location>
        <begin position="30"/>
        <end position="196"/>
    </location>
</feature>
<dbReference type="PANTHER" id="PTHR43610">
    <property type="entry name" value="BLL6696 PROTEIN"/>
    <property type="match status" value="1"/>
</dbReference>
<evidence type="ECO:0000313" key="2">
    <source>
        <dbReference type="EMBL" id="ABN47106.1"/>
    </source>
</evidence>
<geneLocation type="plasmid" evidence="2 3">
    <name>pSmeSM11b</name>
</geneLocation>
<dbReference type="PROSITE" id="PS51186">
    <property type="entry name" value="GNAT"/>
    <property type="match status" value="1"/>
</dbReference>
<reference evidence="3" key="2">
    <citation type="journal article" date="2011" name="J. Biotechnol.">
        <title>The complete genome sequence of the dominant Sinorhizobium meliloti field isolate SM11 extends the S. meliloti pan-genome.</title>
        <authorList>
            <person name="Schneiker-Bekel S."/>
            <person name="Wibberg D."/>
            <person name="Bekel T."/>
            <person name="Blom J."/>
            <person name="Linke B."/>
            <person name="Neuweger H."/>
            <person name="Stiens M."/>
            <person name="Vorholter F.J."/>
            <person name="Weidner S."/>
            <person name="Goesmann A."/>
            <person name="Puhler A."/>
            <person name="Schluter A."/>
        </authorList>
    </citation>
    <scope>NUCLEOTIDE SEQUENCE [LARGE SCALE GENOMIC DNA]</scope>
    <source>
        <strain evidence="3">SM11</strain>
        <plasmid evidence="3">pSmeSM11b</plasmid>
    </source>
</reference>
<protein>
    <submittedName>
        <fullName evidence="2">Probable GCN5-related N-acetyltransferase</fullName>
    </submittedName>
</protein>
<dbReference type="InterPro" id="IPR000182">
    <property type="entry name" value="GNAT_dom"/>
</dbReference>
<organism evidence="2 3">
    <name type="scientific">Sinorhizobium meliloti (strain SM11)</name>
    <dbReference type="NCBI Taxonomy" id="707241"/>
    <lineage>
        <taxon>Bacteria</taxon>
        <taxon>Pseudomonadati</taxon>
        <taxon>Pseudomonadota</taxon>
        <taxon>Alphaproteobacteria</taxon>
        <taxon>Hyphomicrobiales</taxon>
        <taxon>Rhizobiaceae</taxon>
        <taxon>Sinorhizobium/Ensifer group</taxon>
        <taxon>Sinorhizobium</taxon>
    </lineage>
</organism>
<reference evidence="2 3" key="1">
    <citation type="journal article" date="2007" name="FEMS Microbiol. Lett.">
        <title>Sequence analysis of the 181-kb accessory plasmid pSmeSM11b, isolated from a dominant Sinorhizobium meliloti strain identified during a long-term field release experiment.</title>
        <authorList>
            <person name="Stiens M."/>
            <person name="Schneiker S."/>
            <person name="Puhler A."/>
            <person name="Schluter A."/>
        </authorList>
    </citation>
    <scope>NUCLEOTIDE SEQUENCE [LARGE SCALE GENOMIC DNA]</scope>
    <source>
        <strain evidence="2 3">SM11</strain>
        <plasmid evidence="3">pSmeSM11b</plasmid>
    </source>
</reference>
<dbReference type="GO" id="GO:0016747">
    <property type="term" value="F:acyltransferase activity, transferring groups other than amino-acyl groups"/>
    <property type="evidence" value="ECO:0007669"/>
    <property type="project" value="InterPro"/>
</dbReference>
<dbReference type="Pfam" id="PF13302">
    <property type="entry name" value="Acetyltransf_3"/>
    <property type="match status" value="1"/>
</dbReference>
<dbReference type="PANTHER" id="PTHR43610:SF1">
    <property type="entry name" value="N-ACETYLTRANSFERASE DOMAIN-CONTAINING PROTEIN"/>
    <property type="match status" value="1"/>
</dbReference>
<dbReference type="AlphaFoldDB" id="A4KVK5"/>
<name>A4KVK5_SINMM</name>
<dbReference type="InterPro" id="IPR016181">
    <property type="entry name" value="Acyl_CoA_acyltransferase"/>
</dbReference>
<evidence type="ECO:0000259" key="1">
    <source>
        <dbReference type="PROSITE" id="PS51186"/>
    </source>
</evidence>
<dbReference type="Gene3D" id="3.40.630.30">
    <property type="match status" value="1"/>
</dbReference>
<keyword evidence="2" id="KW-0614">Plasmid</keyword>